<gene>
    <name evidence="2" type="ORF">SAMN04489747_1882</name>
</gene>
<keyword evidence="3" id="KW-1185">Reference proteome</keyword>
<name>A0A1G6Y2W6_9ACTN</name>
<dbReference type="Proteomes" id="UP000198546">
    <property type="component" value="Chromosome i"/>
</dbReference>
<keyword evidence="1" id="KW-0812">Transmembrane</keyword>
<dbReference type="EMBL" id="LT629688">
    <property type="protein sequence ID" value="SDD84690.1"/>
    <property type="molecule type" value="Genomic_DNA"/>
</dbReference>
<dbReference type="RefSeq" id="WP_090592665.1">
    <property type="nucleotide sequence ID" value="NZ_LT629688.1"/>
</dbReference>
<dbReference type="AlphaFoldDB" id="A0A1G6Y2W6"/>
<evidence type="ECO:0000313" key="3">
    <source>
        <dbReference type="Proteomes" id="UP000198546"/>
    </source>
</evidence>
<evidence type="ECO:0000256" key="1">
    <source>
        <dbReference type="SAM" id="Phobius"/>
    </source>
</evidence>
<proteinExistence type="predicted"/>
<accession>A0A1G6Y2W6</accession>
<evidence type="ECO:0000313" key="2">
    <source>
        <dbReference type="EMBL" id="SDD84690.1"/>
    </source>
</evidence>
<keyword evidence="1" id="KW-1133">Transmembrane helix</keyword>
<keyword evidence="1" id="KW-0472">Membrane</keyword>
<sequence length="74" mass="8016">MSPQASLRISVLLTAVAVLAVVQLILASDAVSRWLAGLVLLGVAMALYGFWVAWREQRRVEHVDGTSPSLDPED</sequence>
<organism evidence="2 3">
    <name type="scientific">Auraticoccus monumenti</name>
    <dbReference type="NCBI Taxonomy" id="675864"/>
    <lineage>
        <taxon>Bacteria</taxon>
        <taxon>Bacillati</taxon>
        <taxon>Actinomycetota</taxon>
        <taxon>Actinomycetes</taxon>
        <taxon>Propionibacteriales</taxon>
        <taxon>Propionibacteriaceae</taxon>
        <taxon>Auraticoccus</taxon>
    </lineage>
</organism>
<feature type="transmembrane region" description="Helical" evidence="1">
    <location>
        <begin position="37"/>
        <end position="54"/>
    </location>
</feature>
<protein>
    <submittedName>
        <fullName evidence="2">Uncharacterized protein</fullName>
    </submittedName>
</protein>
<reference evidence="2 3" key="1">
    <citation type="submission" date="2016-10" db="EMBL/GenBank/DDBJ databases">
        <authorList>
            <person name="de Groot N.N."/>
        </authorList>
    </citation>
    <scope>NUCLEOTIDE SEQUENCE [LARGE SCALE GENOMIC DNA]</scope>
    <source>
        <strain evidence="2 3">MON 2.2</strain>
    </source>
</reference>